<proteinExistence type="predicted"/>
<keyword evidence="2" id="KW-1185">Reference proteome</keyword>
<accession>A0A7Y9GGS2</accession>
<dbReference type="AlphaFoldDB" id="A0A7Y9GGS2"/>
<sequence length="79" mass="8998">MDRKPPTDDQELSRLRADFTSHRIWRSVRSDGRLGGWVATLHDPRAGVDPTVVTDTATQLREALVRERDRAAARPFRTS</sequence>
<gene>
    <name evidence="1" type="ORF">BJ999_006372</name>
</gene>
<reference evidence="1 2" key="1">
    <citation type="submission" date="2020-07" db="EMBL/GenBank/DDBJ databases">
        <title>Sequencing the genomes of 1000 actinobacteria strains.</title>
        <authorList>
            <person name="Klenk H.-P."/>
        </authorList>
    </citation>
    <scope>NUCLEOTIDE SEQUENCE [LARGE SCALE GENOMIC DNA]</scope>
    <source>
        <strain evidence="1 2">DSM 43461</strain>
    </source>
</reference>
<name>A0A7Y9GGS2_9ACTN</name>
<organism evidence="1 2">
    <name type="scientific">Actinomadura citrea</name>
    <dbReference type="NCBI Taxonomy" id="46158"/>
    <lineage>
        <taxon>Bacteria</taxon>
        <taxon>Bacillati</taxon>
        <taxon>Actinomycetota</taxon>
        <taxon>Actinomycetes</taxon>
        <taxon>Streptosporangiales</taxon>
        <taxon>Thermomonosporaceae</taxon>
        <taxon>Actinomadura</taxon>
    </lineage>
</organism>
<evidence type="ECO:0000313" key="2">
    <source>
        <dbReference type="Proteomes" id="UP000591272"/>
    </source>
</evidence>
<dbReference type="EMBL" id="JACCBT010000001">
    <property type="protein sequence ID" value="NYE16076.1"/>
    <property type="molecule type" value="Genomic_DNA"/>
</dbReference>
<comment type="caution">
    <text evidence="1">The sequence shown here is derived from an EMBL/GenBank/DDBJ whole genome shotgun (WGS) entry which is preliminary data.</text>
</comment>
<evidence type="ECO:0000313" key="1">
    <source>
        <dbReference type="EMBL" id="NYE16076.1"/>
    </source>
</evidence>
<protein>
    <submittedName>
        <fullName evidence="1">Uncharacterized protein</fullName>
    </submittedName>
</protein>
<dbReference type="Proteomes" id="UP000591272">
    <property type="component" value="Unassembled WGS sequence"/>
</dbReference>